<organism evidence="1 2">
    <name type="scientific">Paramecium sonneborni</name>
    <dbReference type="NCBI Taxonomy" id="65129"/>
    <lineage>
        <taxon>Eukaryota</taxon>
        <taxon>Sar</taxon>
        <taxon>Alveolata</taxon>
        <taxon>Ciliophora</taxon>
        <taxon>Intramacronucleata</taxon>
        <taxon>Oligohymenophorea</taxon>
        <taxon>Peniculida</taxon>
        <taxon>Parameciidae</taxon>
        <taxon>Paramecium</taxon>
    </lineage>
</organism>
<gene>
    <name evidence="1" type="ORF">PSON_ATCC_30995.1.T0550002</name>
</gene>
<sequence>MLNNNIREIEEEESLQKIRIVCYRYQSQKYGDTLSKSKTIKIQEIRKNNRYKKSKIYKVQDKIRGRKQLGRKKFKNKNRQESERTISNRQFKEEALEARNDQLKRSLEVILFQKSVIPKYLVMYVFRRYFLLLDRFIDEWRAPNTKFVMNYSAYDLKQWMGQRDKIRQTKRQTYIIGKLKQKVNQNLTGRRGKYHKRYQDTKCRIEGQDHYREKKRIIQVKHSQG</sequence>
<proteinExistence type="predicted"/>
<reference evidence="1" key="1">
    <citation type="submission" date="2021-01" db="EMBL/GenBank/DDBJ databases">
        <authorList>
            <consortium name="Genoscope - CEA"/>
            <person name="William W."/>
        </authorList>
    </citation>
    <scope>NUCLEOTIDE SEQUENCE</scope>
</reference>
<name>A0A8S1NK88_9CILI</name>
<keyword evidence="2" id="KW-1185">Reference proteome</keyword>
<dbReference type="Proteomes" id="UP000692954">
    <property type="component" value="Unassembled WGS sequence"/>
</dbReference>
<evidence type="ECO:0000313" key="1">
    <source>
        <dbReference type="EMBL" id="CAD8089863.1"/>
    </source>
</evidence>
<protein>
    <submittedName>
        <fullName evidence="1">Uncharacterized protein</fullName>
    </submittedName>
</protein>
<comment type="caution">
    <text evidence="1">The sequence shown here is derived from an EMBL/GenBank/DDBJ whole genome shotgun (WGS) entry which is preliminary data.</text>
</comment>
<dbReference type="AlphaFoldDB" id="A0A8S1NK88"/>
<dbReference type="EMBL" id="CAJJDN010000055">
    <property type="protein sequence ID" value="CAD8089863.1"/>
    <property type="molecule type" value="Genomic_DNA"/>
</dbReference>
<accession>A0A8S1NK88</accession>
<evidence type="ECO:0000313" key="2">
    <source>
        <dbReference type="Proteomes" id="UP000692954"/>
    </source>
</evidence>